<evidence type="ECO:0000313" key="1">
    <source>
        <dbReference type="EMBL" id="KAL2038225.1"/>
    </source>
</evidence>
<evidence type="ECO:0000313" key="2">
    <source>
        <dbReference type="Proteomes" id="UP001590950"/>
    </source>
</evidence>
<comment type="caution">
    <text evidence="1">The sequence shown here is derived from an EMBL/GenBank/DDBJ whole genome shotgun (WGS) entry which is preliminary data.</text>
</comment>
<accession>A0ABR3ZX90</accession>
<keyword evidence="2" id="KW-1185">Reference proteome</keyword>
<sequence length="66" mass="7820">MRRVGTRWWVDEQERVNVELGEREMPDDFGRVGMAISMDERMSVMREYAAVFYEDADAVDELREGM</sequence>
<dbReference type="EMBL" id="JBEFKJ010000034">
    <property type="protein sequence ID" value="KAL2038225.1"/>
    <property type="molecule type" value="Genomic_DNA"/>
</dbReference>
<reference evidence="1 2" key="1">
    <citation type="submission" date="2024-09" db="EMBL/GenBank/DDBJ databases">
        <title>Rethinking Asexuality: The Enigmatic Case of Functional Sexual Genes in Lepraria (Stereocaulaceae).</title>
        <authorList>
            <person name="Doellman M."/>
            <person name="Sun Y."/>
            <person name="Barcenas-Pena A."/>
            <person name="Lumbsch H.T."/>
            <person name="Grewe F."/>
        </authorList>
    </citation>
    <scope>NUCLEOTIDE SEQUENCE [LARGE SCALE GENOMIC DNA]</scope>
    <source>
        <strain evidence="1 2">Mercado 3170</strain>
    </source>
</reference>
<dbReference type="Proteomes" id="UP001590950">
    <property type="component" value="Unassembled WGS sequence"/>
</dbReference>
<name>A0ABR3ZX90_9LECA</name>
<proteinExistence type="predicted"/>
<organism evidence="1 2">
    <name type="scientific">Stereocaulon virgatum</name>
    <dbReference type="NCBI Taxonomy" id="373712"/>
    <lineage>
        <taxon>Eukaryota</taxon>
        <taxon>Fungi</taxon>
        <taxon>Dikarya</taxon>
        <taxon>Ascomycota</taxon>
        <taxon>Pezizomycotina</taxon>
        <taxon>Lecanoromycetes</taxon>
        <taxon>OSLEUM clade</taxon>
        <taxon>Lecanoromycetidae</taxon>
        <taxon>Lecanorales</taxon>
        <taxon>Lecanorineae</taxon>
        <taxon>Stereocaulaceae</taxon>
        <taxon>Stereocaulon</taxon>
    </lineage>
</organism>
<protein>
    <submittedName>
        <fullName evidence="1">Uncharacterized protein</fullName>
    </submittedName>
</protein>
<gene>
    <name evidence="1" type="ORF">N7G274_009173</name>
</gene>